<accession>A0A060X2S8</accession>
<evidence type="ECO:0000313" key="2">
    <source>
        <dbReference type="Proteomes" id="UP000193380"/>
    </source>
</evidence>
<reference evidence="1" key="2">
    <citation type="submission" date="2014-03" db="EMBL/GenBank/DDBJ databases">
        <authorList>
            <person name="Genoscope - CEA"/>
        </authorList>
    </citation>
    <scope>NUCLEOTIDE SEQUENCE</scope>
</reference>
<organism evidence="1 2">
    <name type="scientific">Oncorhynchus mykiss</name>
    <name type="common">Rainbow trout</name>
    <name type="synonym">Salmo gairdneri</name>
    <dbReference type="NCBI Taxonomy" id="8022"/>
    <lineage>
        <taxon>Eukaryota</taxon>
        <taxon>Metazoa</taxon>
        <taxon>Chordata</taxon>
        <taxon>Craniata</taxon>
        <taxon>Vertebrata</taxon>
        <taxon>Euteleostomi</taxon>
        <taxon>Actinopterygii</taxon>
        <taxon>Neopterygii</taxon>
        <taxon>Teleostei</taxon>
        <taxon>Protacanthopterygii</taxon>
        <taxon>Salmoniformes</taxon>
        <taxon>Salmonidae</taxon>
        <taxon>Salmoninae</taxon>
        <taxon>Oncorhynchus</taxon>
    </lineage>
</organism>
<evidence type="ECO:0000313" key="1">
    <source>
        <dbReference type="EMBL" id="CDQ71634.1"/>
    </source>
</evidence>
<name>A0A060X2S8_ONCMY</name>
<dbReference type="PaxDb" id="8022-A0A060X2S8"/>
<reference evidence="1" key="1">
    <citation type="journal article" date="2014" name="Nat. Commun.">
        <title>The rainbow trout genome provides novel insights into evolution after whole-genome duplication in vertebrates.</title>
        <authorList>
            <person name="Berthelot C."/>
            <person name="Brunet F."/>
            <person name="Chalopin D."/>
            <person name="Juanchich A."/>
            <person name="Bernard M."/>
            <person name="Noel B."/>
            <person name="Bento P."/>
            <person name="Da Silva C."/>
            <person name="Labadie K."/>
            <person name="Alberti A."/>
            <person name="Aury J.M."/>
            <person name="Louis A."/>
            <person name="Dehais P."/>
            <person name="Bardou P."/>
            <person name="Montfort J."/>
            <person name="Klopp C."/>
            <person name="Cabau C."/>
            <person name="Gaspin C."/>
            <person name="Thorgaard G.H."/>
            <person name="Boussaha M."/>
            <person name="Quillet E."/>
            <person name="Guyomard R."/>
            <person name="Galiana D."/>
            <person name="Bobe J."/>
            <person name="Volff J.N."/>
            <person name="Genet C."/>
            <person name="Wincker P."/>
            <person name="Jaillon O."/>
            <person name="Roest Crollius H."/>
            <person name="Guiguen Y."/>
        </authorList>
    </citation>
    <scope>NUCLEOTIDE SEQUENCE [LARGE SCALE GENOMIC DNA]</scope>
</reference>
<proteinExistence type="predicted"/>
<sequence length="45" mass="5285">MSSGAEKRLDSRMKKLEFMIRDPKSALNLESLLMRSPWLRCVTCR</sequence>
<dbReference type="Proteomes" id="UP000193380">
    <property type="component" value="Unassembled WGS sequence"/>
</dbReference>
<dbReference type="AlphaFoldDB" id="A0A060X2S8"/>
<protein>
    <submittedName>
        <fullName evidence="1">Uncharacterized protein</fullName>
    </submittedName>
</protein>
<dbReference type="EMBL" id="FR904780">
    <property type="protein sequence ID" value="CDQ71634.1"/>
    <property type="molecule type" value="Genomic_DNA"/>
</dbReference>
<gene>
    <name evidence="1" type="ORF">GSONMT00055860001</name>
</gene>